<protein>
    <submittedName>
        <fullName evidence="1">Uncharacterized protein</fullName>
    </submittedName>
</protein>
<reference evidence="1" key="1">
    <citation type="journal article" date="2021" name="Proc. Natl. Acad. Sci. U.S.A.">
        <title>A Catalog of Tens of Thousands of Viruses from Human Metagenomes Reveals Hidden Associations with Chronic Diseases.</title>
        <authorList>
            <person name="Tisza M.J."/>
            <person name="Buck C.B."/>
        </authorList>
    </citation>
    <scope>NUCLEOTIDE SEQUENCE</scope>
    <source>
        <strain evidence="1">CtsUY14</strain>
    </source>
</reference>
<proteinExistence type="predicted"/>
<evidence type="ECO:0000313" key="1">
    <source>
        <dbReference type="EMBL" id="DAE02463.1"/>
    </source>
</evidence>
<accession>A0A8S5P5Q3</accession>
<sequence length="132" mass="15419">MIKFKGEYFDTNKNAVHVNDTEVQEMIDEVLEDLIASKEKTDFCFQATGDTLVAGVKWSAEGEIEIIVTQKYNHACLLKDKYGNYQPIDWLEEQEKDELSDRSVDELVAEIMSLRKELEDQRKPQYNPRREV</sequence>
<organism evidence="1">
    <name type="scientific">Siphoviridae sp. ctsUY14</name>
    <dbReference type="NCBI Taxonomy" id="2825693"/>
    <lineage>
        <taxon>Viruses</taxon>
        <taxon>Duplodnaviria</taxon>
        <taxon>Heunggongvirae</taxon>
        <taxon>Uroviricota</taxon>
        <taxon>Caudoviricetes</taxon>
    </lineage>
</organism>
<name>A0A8S5P5Q3_9CAUD</name>
<dbReference type="EMBL" id="BK015346">
    <property type="protein sequence ID" value="DAE02463.1"/>
    <property type="molecule type" value="Genomic_DNA"/>
</dbReference>